<sequence>MGRRVGLIVSHCCHGLTNIASTFRPILDSEGRVFAALAGQPKDANWALVHTGAAAAMDCVQEQISFQQKEQDHRRGMYPALSVGVSYGGGQKAVGNLVNSAPHSKALRSLLLDPNIKRIANFGNAAMQLIAPKLYAYYEDTVQALRLWNKKLEFNFSNNVFGAATFNFGPKVVTEPHTDRQNLPFGFCAITALGNYNPEEDGHLVLWDLGLVIEFPPGSTILIPSAILKHSNTAVQGSGRRLSFTQYSAGGLFRWVECGFQTQ</sequence>
<keyword evidence="2" id="KW-1185">Reference proteome</keyword>
<reference evidence="1 2" key="1">
    <citation type="submission" date="2016-07" db="EMBL/GenBank/DDBJ databases">
        <title>Draft genome of the white-rot fungus Obba rivulosa 3A-2.</title>
        <authorList>
            <consortium name="DOE Joint Genome Institute"/>
            <person name="Miettinen O."/>
            <person name="Riley R."/>
            <person name="Acob R."/>
            <person name="Barry K."/>
            <person name="Cullen D."/>
            <person name="De Vries R."/>
            <person name="Hainaut M."/>
            <person name="Hatakka A."/>
            <person name="Henrissat B."/>
            <person name="Hilden K."/>
            <person name="Kuo R."/>
            <person name="Labutti K."/>
            <person name="Lipzen A."/>
            <person name="Makela M.R."/>
            <person name="Sandor L."/>
            <person name="Spatafora J.W."/>
            <person name="Grigoriev I.V."/>
            <person name="Hibbett D.S."/>
        </authorList>
    </citation>
    <scope>NUCLEOTIDE SEQUENCE [LARGE SCALE GENOMIC DNA]</scope>
    <source>
        <strain evidence="1 2">3A-2</strain>
    </source>
</reference>
<protein>
    <submittedName>
        <fullName evidence="1">Uncharacterized protein</fullName>
    </submittedName>
</protein>
<gene>
    <name evidence="1" type="ORF">OBBRIDRAFT_566444</name>
</gene>
<evidence type="ECO:0000313" key="1">
    <source>
        <dbReference type="EMBL" id="OCH83552.1"/>
    </source>
</evidence>
<evidence type="ECO:0000313" key="2">
    <source>
        <dbReference type="Proteomes" id="UP000250043"/>
    </source>
</evidence>
<dbReference type="Proteomes" id="UP000250043">
    <property type="component" value="Unassembled WGS sequence"/>
</dbReference>
<dbReference type="EMBL" id="KV723005">
    <property type="protein sequence ID" value="OCH83552.1"/>
    <property type="molecule type" value="Genomic_DNA"/>
</dbReference>
<organism evidence="1 2">
    <name type="scientific">Obba rivulosa</name>
    <dbReference type="NCBI Taxonomy" id="1052685"/>
    <lineage>
        <taxon>Eukaryota</taxon>
        <taxon>Fungi</taxon>
        <taxon>Dikarya</taxon>
        <taxon>Basidiomycota</taxon>
        <taxon>Agaricomycotina</taxon>
        <taxon>Agaricomycetes</taxon>
        <taxon>Polyporales</taxon>
        <taxon>Gelatoporiaceae</taxon>
        <taxon>Obba</taxon>
    </lineage>
</organism>
<proteinExistence type="predicted"/>
<name>A0A8E2AKD2_9APHY</name>
<dbReference type="OrthoDB" id="2797114at2759"/>
<feature type="non-terminal residue" evidence="1">
    <location>
        <position position="263"/>
    </location>
</feature>
<dbReference type="Gene3D" id="3.60.130.30">
    <property type="match status" value="1"/>
</dbReference>
<dbReference type="AlphaFoldDB" id="A0A8E2AKD2"/>
<accession>A0A8E2AKD2</accession>